<dbReference type="AlphaFoldDB" id="A0AAV8WNB2"/>
<comment type="caution">
    <text evidence="3">The sequence shown here is derived from an EMBL/GenBank/DDBJ whole genome shotgun (WGS) entry which is preliminary data.</text>
</comment>
<sequence>DYAKVRLKAKVAEDFSDLNSESECKGKRKRIQKMLSSSSDESLENIENTKLSSPPKMCKLSIKPNANGTVSSANLGQSRFEETFLKNTPSSSAETMVHQTVSNTAVKSYGNANSIKDNKILVEIKNQNLIRGILVDVLNEIRELKNNKVETTSTSIFVKFLDIQFPIENDEDFHKFEDELGNEGNFNEVANELAKFGGSNPYNFIKRSMSSILNDSVLKNYSWLERKGKKSLENSLTAKALLRSTDEEIHISRRILIGYYRLCTSRNDQDKMRQLLKEVKSVLKVADLSNKIIATLKRLVSDYKARLILSRQNFAKCISSNKTWFDTNITFSVETPVRKKNGRLGGRPTKNFEQCTERTNRRRTETEANLENRCSDNAASFCIPITTTTATPDKYHVMDNDDEETPNEYEESEIEPDSLDERIIAEVAKRPAIYDCRLDKIERSKIKINFLWSEIETILEGAAASGSKAHEYKHYSLWQFLDDTVSNKSTTSNITASLGTEVSSESDHFNTYSMTPVASKKSKFYLIKKYS</sequence>
<dbReference type="EMBL" id="JANEYF010005473">
    <property type="protein sequence ID" value="KAJ8928082.1"/>
    <property type="molecule type" value="Genomic_DNA"/>
</dbReference>
<evidence type="ECO:0000313" key="3">
    <source>
        <dbReference type="EMBL" id="KAJ8928082.1"/>
    </source>
</evidence>
<organism evidence="3 4">
    <name type="scientific">Rhamnusium bicolor</name>
    <dbReference type="NCBI Taxonomy" id="1586634"/>
    <lineage>
        <taxon>Eukaryota</taxon>
        <taxon>Metazoa</taxon>
        <taxon>Ecdysozoa</taxon>
        <taxon>Arthropoda</taxon>
        <taxon>Hexapoda</taxon>
        <taxon>Insecta</taxon>
        <taxon>Pterygota</taxon>
        <taxon>Neoptera</taxon>
        <taxon>Endopterygota</taxon>
        <taxon>Coleoptera</taxon>
        <taxon>Polyphaga</taxon>
        <taxon>Cucujiformia</taxon>
        <taxon>Chrysomeloidea</taxon>
        <taxon>Cerambycidae</taxon>
        <taxon>Lepturinae</taxon>
        <taxon>Rhagiini</taxon>
        <taxon>Rhamnusium</taxon>
    </lineage>
</organism>
<dbReference type="PANTHER" id="PTHR34153">
    <property type="entry name" value="SI:CH211-262H13.3-RELATED-RELATED"/>
    <property type="match status" value="1"/>
</dbReference>
<evidence type="ECO:0000259" key="2">
    <source>
        <dbReference type="Pfam" id="PF16064"/>
    </source>
</evidence>
<feature type="compositionally biased region" description="Polar residues" evidence="1">
    <location>
        <begin position="34"/>
        <end position="50"/>
    </location>
</feature>
<feature type="domain" description="DUF4806" evidence="2">
    <location>
        <begin position="162"/>
        <end position="235"/>
    </location>
</feature>
<proteinExistence type="predicted"/>
<evidence type="ECO:0000256" key="1">
    <source>
        <dbReference type="SAM" id="MobiDB-lite"/>
    </source>
</evidence>
<dbReference type="Pfam" id="PF16064">
    <property type="entry name" value="DUF4806"/>
    <property type="match status" value="1"/>
</dbReference>
<accession>A0AAV8WNB2</accession>
<dbReference type="InterPro" id="IPR032071">
    <property type="entry name" value="DUF4806"/>
</dbReference>
<feature type="non-terminal residue" evidence="3">
    <location>
        <position position="1"/>
    </location>
</feature>
<feature type="region of interest" description="Disordered" evidence="1">
    <location>
        <begin position="19"/>
        <end position="50"/>
    </location>
</feature>
<evidence type="ECO:0000313" key="4">
    <source>
        <dbReference type="Proteomes" id="UP001162156"/>
    </source>
</evidence>
<dbReference type="PANTHER" id="PTHR34153:SF2">
    <property type="entry name" value="SI:CH211-262H13.3-RELATED"/>
    <property type="match status" value="1"/>
</dbReference>
<reference evidence="3" key="1">
    <citation type="journal article" date="2023" name="Insect Mol. Biol.">
        <title>Genome sequencing provides insights into the evolution of gene families encoding plant cell wall-degrading enzymes in longhorned beetles.</title>
        <authorList>
            <person name="Shin N.R."/>
            <person name="Okamura Y."/>
            <person name="Kirsch R."/>
            <person name="Pauchet Y."/>
        </authorList>
    </citation>
    <scope>NUCLEOTIDE SEQUENCE</scope>
    <source>
        <strain evidence="3">RBIC_L_NR</strain>
    </source>
</reference>
<dbReference type="Proteomes" id="UP001162156">
    <property type="component" value="Unassembled WGS sequence"/>
</dbReference>
<protein>
    <recommendedName>
        <fullName evidence="2">DUF4806 domain-containing protein</fullName>
    </recommendedName>
</protein>
<gene>
    <name evidence="3" type="ORF">NQ314_019380</name>
</gene>
<keyword evidence="4" id="KW-1185">Reference proteome</keyword>
<name>A0AAV8WNB2_9CUCU</name>